<dbReference type="AlphaFoldDB" id="A0A0V8JFK2"/>
<dbReference type="RefSeq" id="WP_061971281.1">
    <property type="nucleotide sequence ID" value="NZ_FMAV01000001.1"/>
</dbReference>
<dbReference type="OrthoDB" id="2590808at2"/>
<proteinExistence type="predicted"/>
<comment type="caution">
    <text evidence="1">The sequence shown here is derived from an EMBL/GenBank/DDBJ whole genome shotgun (WGS) entry which is preliminary data.</text>
</comment>
<evidence type="ECO:0008006" key="3">
    <source>
        <dbReference type="Google" id="ProtNLM"/>
    </source>
</evidence>
<accession>A0A0V8JFK2</accession>
<reference evidence="1 2" key="1">
    <citation type="journal article" date="2014" name="Antonie Van Leeuwenhoek">
        <title>Fictibacillus enclensis sp. nov., isolated from marine sediment.</title>
        <authorList>
            <person name="Dastager S.G."/>
            <person name="Mawlankar R."/>
            <person name="Srinivasan K."/>
            <person name="Tang S.K."/>
            <person name="Lee J.C."/>
            <person name="Ramana V.V."/>
            <person name="Shouche Y.S."/>
        </authorList>
    </citation>
    <scope>NUCLEOTIDE SEQUENCE [LARGE SCALE GENOMIC DNA]</scope>
    <source>
        <strain evidence="1 2">NIO-1003</strain>
    </source>
</reference>
<name>A0A0V8JFK2_9BACL</name>
<evidence type="ECO:0000313" key="1">
    <source>
        <dbReference type="EMBL" id="KSU85854.1"/>
    </source>
</evidence>
<dbReference type="InterPro" id="IPR011009">
    <property type="entry name" value="Kinase-like_dom_sf"/>
</dbReference>
<dbReference type="Proteomes" id="UP000054099">
    <property type="component" value="Unassembled WGS sequence"/>
</dbReference>
<evidence type="ECO:0000313" key="2">
    <source>
        <dbReference type="Proteomes" id="UP000054099"/>
    </source>
</evidence>
<sequence>MKFLTTETLTELEIINNALKNEGLEEISSESGIKKLGEGAWHFAYLIDKEQLVLRIPKKIAYDKKVVFNREEFIADYAATKAFYKQANRAKKGICPEHFEYFVNEELTYTIESYVGKSIGLGDQTTTQSKRYGTELGEFFLALENLDPPYKGLGYLKIGEKGEIKGELEMDLREFILEETKEYQDELDVLLSSPYEFNKKKVIKTAKDLISVRSIDREKIILTNQDTSPENIIFSKNGARIIDPYPLLYTGTSLAANYIFNYQTFFYTVHNTLRYRKSNYYLHIHQLRANAEGFIEGYTNGSKQKSKDLNVEVFLKLVTMAYTHYQLLNKESLSREQIIRYGTKEQLKERLEIYLKELEKYPLD</sequence>
<dbReference type="EMBL" id="LNQN01000001">
    <property type="protein sequence ID" value="KSU85854.1"/>
    <property type="molecule type" value="Genomic_DNA"/>
</dbReference>
<organism evidence="1 2">
    <name type="scientific">Fictibacillus enclensis</name>
    <dbReference type="NCBI Taxonomy" id="1017270"/>
    <lineage>
        <taxon>Bacteria</taxon>
        <taxon>Bacillati</taxon>
        <taxon>Bacillota</taxon>
        <taxon>Bacilli</taxon>
        <taxon>Bacillales</taxon>
        <taxon>Fictibacillaceae</taxon>
        <taxon>Fictibacillus</taxon>
    </lineage>
</organism>
<keyword evidence="2" id="KW-1185">Reference proteome</keyword>
<dbReference type="SUPFAM" id="SSF56112">
    <property type="entry name" value="Protein kinase-like (PK-like)"/>
    <property type="match status" value="1"/>
</dbReference>
<gene>
    <name evidence="1" type="ORF">AS030_10300</name>
</gene>
<protein>
    <recommendedName>
        <fullName evidence="3">Aminoglycoside phosphotransferase domain-containing protein</fullName>
    </recommendedName>
</protein>